<protein>
    <submittedName>
        <fullName evidence="1">Uncharacterized protein</fullName>
    </submittedName>
</protein>
<name>A0A150HKL1_9GAMM</name>
<sequence length="75" mass="9022">MIIMTMMIDMKFSNNKDIHQFITKLLRQKSIYVSKGKKHNFLMINNRKLAIPSTPSDFRSFQQFKHDVNRFLRSD</sequence>
<evidence type="ECO:0000313" key="2">
    <source>
        <dbReference type="Proteomes" id="UP000075680"/>
    </source>
</evidence>
<dbReference type="PATRIC" id="fig|52133.18.peg.3015"/>
<evidence type="ECO:0000313" key="1">
    <source>
        <dbReference type="EMBL" id="KXZ64832.1"/>
    </source>
</evidence>
<reference evidence="1 2" key="1">
    <citation type="journal article" date="2016" name="Sci. Rep.">
        <title>Genomic and phenotypic characterization of the species Acinetobacter venetianus.</title>
        <authorList>
            <person name="Fondi M."/>
            <person name="Maida I."/>
            <person name="Perrin E."/>
            <person name="Orlandini V."/>
            <person name="La Torre L."/>
            <person name="Bosi E."/>
            <person name="Negroni A."/>
            <person name="Zanaroli G."/>
            <person name="Fava F."/>
            <person name="Decorosi F."/>
            <person name="Giovannetti L."/>
            <person name="Viti C."/>
            <person name="Vaneechoutte M."/>
            <person name="Dijkshoorn L."/>
            <person name="Fani R."/>
        </authorList>
    </citation>
    <scope>NUCLEOTIDE SEQUENCE [LARGE SCALE GENOMIC DNA]</scope>
    <source>
        <strain evidence="1 2">LUH5627</strain>
    </source>
</reference>
<dbReference type="Proteomes" id="UP000075680">
    <property type="component" value="Unassembled WGS sequence"/>
</dbReference>
<dbReference type="AlphaFoldDB" id="A0A150HKL1"/>
<proteinExistence type="predicted"/>
<dbReference type="EMBL" id="JRUE01000223">
    <property type="protein sequence ID" value="KXZ64832.1"/>
    <property type="molecule type" value="Genomic_DNA"/>
</dbReference>
<organism evidence="1 2">
    <name type="scientific">Acinetobacter venetianus</name>
    <dbReference type="NCBI Taxonomy" id="52133"/>
    <lineage>
        <taxon>Bacteria</taxon>
        <taxon>Pseudomonadati</taxon>
        <taxon>Pseudomonadota</taxon>
        <taxon>Gammaproteobacteria</taxon>
        <taxon>Moraxellales</taxon>
        <taxon>Moraxellaceae</taxon>
        <taxon>Acinetobacter</taxon>
    </lineage>
</organism>
<accession>A0A150HKL1</accession>
<gene>
    <name evidence="1" type="ORF">AVENLUH5627_02944</name>
</gene>
<comment type="caution">
    <text evidence="1">The sequence shown here is derived from an EMBL/GenBank/DDBJ whole genome shotgun (WGS) entry which is preliminary data.</text>
</comment>